<organism evidence="2 3">
    <name type="scientific">Tessaracoccus rhinocerotis</name>
    <dbReference type="NCBI Taxonomy" id="1689449"/>
    <lineage>
        <taxon>Bacteria</taxon>
        <taxon>Bacillati</taxon>
        <taxon>Actinomycetota</taxon>
        <taxon>Actinomycetes</taxon>
        <taxon>Propionibacteriales</taxon>
        <taxon>Propionibacteriaceae</taxon>
        <taxon>Tessaracoccus</taxon>
    </lineage>
</organism>
<evidence type="ECO:0000256" key="1">
    <source>
        <dbReference type="SAM" id="Phobius"/>
    </source>
</evidence>
<protein>
    <submittedName>
        <fullName evidence="2">Uncharacterized protein</fullName>
    </submittedName>
</protein>
<name>A0A553K1N7_9ACTN</name>
<keyword evidence="1" id="KW-0472">Membrane</keyword>
<keyword evidence="1" id="KW-1133">Transmembrane helix</keyword>
<reference evidence="2 3" key="1">
    <citation type="submission" date="2019-07" db="EMBL/GenBank/DDBJ databases">
        <authorList>
            <person name="Zhou L.-Y."/>
        </authorList>
    </citation>
    <scope>NUCLEOTIDE SEQUENCE [LARGE SCALE GENOMIC DNA]</scope>
    <source>
        <strain evidence="2 3">YIM 101269</strain>
    </source>
</reference>
<keyword evidence="3" id="KW-1185">Reference proteome</keyword>
<accession>A0A553K1N7</accession>
<evidence type="ECO:0000313" key="2">
    <source>
        <dbReference type="EMBL" id="TRY18612.1"/>
    </source>
</evidence>
<gene>
    <name evidence="2" type="ORF">FOJ82_05675</name>
</gene>
<comment type="caution">
    <text evidence="2">The sequence shown here is derived from an EMBL/GenBank/DDBJ whole genome shotgun (WGS) entry which is preliminary data.</text>
</comment>
<proteinExistence type="predicted"/>
<keyword evidence="1" id="KW-0812">Transmembrane</keyword>
<feature type="transmembrane region" description="Helical" evidence="1">
    <location>
        <begin position="6"/>
        <end position="30"/>
    </location>
</feature>
<dbReference type="OrthoDB" id="3388334at2"/>
<dbReference type="EMBL" id="VKKG01000002">
    <property type="protein sequence ID" value="TRY18612.1"/>
    <property type="molecule type" value="Genomic_DNA"/>
</dbReference>
<dbReference type="Proteomes" id="UP000317638">
    <property type="component" value="Unassembled WGS sequence"/>
</dbReference>
<feature type="transmembrane region" description="Helical" evidence="1">
    <location>
        <begin position="105"/>
        <end position="128"/>
    </location>
</feature>
<dbReference type="AlphaFoldDB" id="A0A553K1N7"/>
<dbReference type="RefSeq" id="WP_143937507.1">
    <property type="nucleotide sequence ID" value="NZ_VKKG01000002.1"/>
</dbReference>
<feature type="transmembrane region" description="Helical" evidence="1">
    <location>
        <begin position="66"/>
        <end position="84"/>
    </location>
</feature>
<sequence>MLDLVLKSLVIAAGFGLAVPVGTPAVRALLKRVERRQQAQEAGVPGLLLAEKELAGGYWIGLLERAALFACVLTGFPAGIAVVLGVKSIGRYPELRTPTGRKGELFIIGTFASMLWASAFAGLAYGVVRLW</sequence>
<evidence type="ECO:0000313" key="3">
    <source>
        <dbReference type="Proteomes" id="UP000317638"/>
    </source>
</evidence>